<comment type="caution">
    <text evidence="2">The sequence shown here is derived from an EMBL/GenBank/DDBJ whole genome shotgun (WGS) entry which is preliminary data.</text>
</comment>
<feature type="region of interest" description="Disordered" evidence="1">
    <location>
        <begin position="269"/>
        <end position="316"/>
    </location>
</feature>
<evidence type="ECO:0000256" key="1">
    <source>
        <dbReference type="SAM" id="MobiDB-lite"/>
    </source>
</evidence>
<sequence length="316" mass="35916">MGSQQVSIDLGGLQKPISNFRPHLWRLLERDREILNLDLFWPIKLDEESDDDEDEEKDDNGDGDPKGVFPFKDLKPLKEFRNLHYLQLNGMMRSYQPLIWATCWVNPNLTKVRLEMALEPVICEDIMHKYRKIDPNWIYDRLSDTPVECEYLGSHGNGTLHEEFGEGEYLDQQAMKAGQMDMVQALPVENMRYLPITHLTLMNFVVDGGPFFRWFDPKKLKEITFLGDCIDAGFSLPREMKLPVRVNSPKPPPPARWVRPGEVKLIDIKRPKAATEKAESDNASTSASASGSAHGSAGSSGLKGKLSQMMPKWASK</sequence>
<dbReference type="GeneID" id="19171672"/>
<proteinExistence type="predicted"/>
<dbReference type="eggNOG" id="ENOG502SP1S">
    <property type="taxonomic scope" value="Eukaryota"/>
</dbReference>
<accession>W9YG60</accession>
<organism evidence="2 3">
    <name type="scientific">Capronia epimyces CBS 606.96</name>
    <dbReference type="NCBI Taxonomy" id="1182542"/>
    <lineage>
        <taxon>Eukaryota</taxon>
        <taxon>Fungi</taxon>
        <taxon>Dikarya</taxon>
        <taxon>Ascomycota</taxon>
        <taxon>Pezizomycotina</taxon>
        <taxon>Eurotiomycetes</taxon>
        <taxon>Chaetothyriomycetidae</taxon>
        <taxon>Chaetothyriales</taxon>
        <taxon>Herpotrichiellaceae</taxon>
        <taxon>Capronia</taxon>
    </lineage>
</organism>
<feature type="compositionally biased region" description="Low complexity" evidence="1">
    <location>
        <begin position="283"/>
        <end position="307"/>
    </location>
</feature>
<reference evidence="2 3" key="1">
    <citation type="submission" date="2013-03" db="EMBL/GenBank/DDBJ databases">
        <title>The Genome Sequence of Capronia epimyces CBS 606.96.</title>
        <authorList>
            <consortium name="The Broad Institute Genomics Platform"/>
            <person name="Cuomo C."/>
            <person name="de Hoog S."/>
            <person name="Gorbushina A."/>
            <person name="Walker B."/>
            <person name="Young S.K."/>
            <person name="Zeng Q."/>
            <person name="Gargeya S."/>
            <person name="Fitzgerald M."/>
            <person name="Haas B."/>
            <person name="Abouelleil A."/>
            <person name="Allen A.W."/>
            <person name="Alvarado L."/>
            <person name="Arachchi H.M."/>
            <person name="Berlin A.M."/>
            <person name="Chapman S.B."/>
            <person name="Gainer-Dewar J."/>
            <person name="Goldberg J."/>
            <person name="Griggs A."/>
            <person name="Gujja S."/>
            <person name="Hansen M."/>
            <person name="Howarth C."/>
            <person name="Imamovic A."/>
            <person name="Ireland A."/>
            <person name="Larimer J."/>
            <person name="McCowan C."/>
            <person name="Murphy C."/>
            <person name="Pearson M."/>
            <person name="Poon T.W."/>
            <person name="Priest M."/>
            <person name="Roberts A."/>
            <person name="Saif S."/>
            <person name="Shea T."/>
            <person name="Sisk P."/>
            <person name="Sykes S."/>
            <person name="Wortman J."/>
            <person name="Nusbaum C."/>
            <person name="Birren B."/>
        </authorList>
    </citation>
    <scope>NUCLEOTIDE SEQUENCE [LARGE SCALE GENOMIC DNA]</scope>
    <source>
        <strain evidence="2 3">CBS 606.96</strain>
    </source>
</reference>
<feature type="compositionally biased region" description="Acidic residues" evidence="1">
    <location>
        <begin position="48"/>
        <end position="62"/>
    </location>
</feature>
<dbReference type="AlphaFoldDB" id="W9YG60"/>
<evidence type="ECO:0000313" key="3">
    <source>
        <dbReference type="Proteomes" id="UP000019478"/>
    </source>
</evidence>
<dbReference type="RefSeq" id="XP_007735872.1">
    <property type="nucleotide sequence ID" value="XM_007737682.1"/>
</dbReference>
<dbReference type="OrthoDB" id="5368934at2759"/>
<feature type="compositionally biased region" description="Basic and acidic residues" evidence="1">
    <location>
        <begin position="269"/>
        <end position="280"/>
    </location>
</feature>
<keyword evidence="3" id="KW-1185">Reference proteome</keyword>
<evidence type="ECO:0000313" key="2">
    <source>
        <dbReference type="EMBL" id="EXJ81284.1"/>
    </source>
</evidence>
<dbReference type="EMBL" id="AMGY01000006">
    <property type="protein sequence ID" value="EXJ81284.1"/>
    <property type="molecule type" value="Genomic_DNA"/>
</dbReference>
<feature type="region of interest" description="Disordered" evidence="1">
    <location>
        <begin position="48"/>
        <end position="69"/>
    </location>
</feature>
<dbReference type="HOGENOM" id="CLU_043826_0_0_1"/>
<protein>
    <submittedName>
        <fullName evidence="2">Uncharacterized protein</fullName>
    </submittedName>
</protein>
<gene>
    <name evidence="2" type="ORF">A1O3_07574</name>
</gene>
<name>W9YG60_9EURO</name>
<dbReference type="Proteomes" id="UP000019478">
    <property type="component" value="Unassembled WGS sequence"/>
</dbReference>